<sequence>VHWCCRNGDRAVRLQLERGASCPGAPSEDAAHPPPDVQFEASLGSSVDIPARLTCFSQVVAMPPGKVTDAFVTAAFVALGVYVLGALDKHPMPYFGKDGVMDLGLPDLKFWSPPHAAIAVIMFTANRYPDLVNTVKAIVASIAASIVTVEFGEPFITDQVLLRAVAAGAAMFAAKTVGAVFAPAEAIAILFVDNAALRSNMGRWYILMPGLSGTLVLMLLASIKIAVSVPLRRKAE</sequence>
<keyword evidence="4" id="KW-1185">Reference proteome</keyword>
<evidence type="ECO:0000256" key="1">
    <source>
        <dbReference type="SAM" id="Phobius"/>
    </source>
</evidence>
<feature type="transmembrane region" description="Helical" evidence="1">
    <location>
        <begin position="204"/>
        <end position="227"/>
    </location>
</feature>
<name>A0ABN9XAU7_9DINO</name>
<evidence type="ECO:0000259" key="2">
    <source>
        <dbReference type="Pfam" id="PF04982"/>
    </source>
</evidence>
<dbReference type="PANTHER" id="PTHR33741:SF1">
    <property type="entry name" value="HPP FAMILY PROTEIN, EXPRESSED"/>
    <property type="match status" value="1"/>
</dbReference>
<keyword evidence="1" id="KW-0812">Transmembrane</keyword>
<dbReference type="EMBL" id="CAUYUJ010020225">
    <property type="protein sequence ID" value="CAK0896664.1"/>
    <property type="molecule type" value="Genomic_DNA"/>
</dbReference>
<organism evidence="3 4">
    <name type="scientific">Prorocentrum cordatum</name>
    <dbReference type="NCBI Taxonomy" id="2364126"/>
    <lineage>
        <taxon>Eukaryota</taxon>
        <taxon>Sar</taxon>
        <taxon>Alveolata</taxon>
        <taxon>Dinophyceae</taxon>
        <taxon>Prorocentrales</taxon>
        <taxon>Prorocentraceae</taxon>
        <taxon>Prorocentrum</taxon>
    </lineage>
</organism>
<dbReference type="PANTHER" id="PTHR33741">
    <property type="entry name" value="TRANSMEMBRANE PROTEIN DDB_G0269096-RELATED"/>
    <property type="match status" value="1"/>
</dbReference>
<feature type="domain" description="HPP transmembrane region" evidence="2">
    <location>
        <begin position="64"/>
        <end position="223"/>
    </location>
</feature>
<gene>
    <name evidence="3" type="ORF">PCOR1329_LOCUS75067</name>
</gene>
<feature type="non-terminal residue" evidence="3">
    <location>
        <position position="1"/>
    </location>
</feature>
<protein>
    <recommendedName>
        <fullName evidence="2">HPP transmembrane region domain-containing protein</fullName>
    </recommendedName>
</protein>
<evidence type="ECO:0000313" key="3">
    <source>
        <dbReference type="EMBL" id="CAK0896664.1"/>
    </source>
</evidence>
<feature type="transmembrane region" description="Helical" evidence="1">
    <location>
        <begin position="70"/>
        <end position="87"/>
    </location>
</feature>
<keyword evidence="1" id="KW-0472">Membrane</keyword>
<keyword evidence="1" id="KW-1133">Transmembrane helix</keyword>
<proteinExistence type="predicted"/>
<feature type="transmembrane region" description="Helical" evidence="1">
    <location>
        <begin position="164"/>
        <end position="192"/>
    </location>
</feature>
<accession>A0ABN9XAU7</accession>
<dbReference type="Proteomes" id="UP001189429">
    <property type="component" value="Unassembled WGS sequence"/>
</dbReference>
<reference evidence="3" key="1">
    <citation type="submission" date="2023-10" db="EMBL/GenBank/DDBJ databases">
        <authorList>
            <person name="Chen Y."/>
            <person name="Shah S."/>
            <person name="Dougan E. K."/>
            <person name="Thang M."/>
            <person name="Chan C."/>
        </authorList>
    </citation>
    <scope>NUCLEOTIDE SEQUENCE [LARGE SCALE GENOMIC DNA]</scope>
</reference>
<dbReference type="InterPro" id="IPR007065">
    <property type="entry name" value="HPP"/>
</dbReference>
<evidence type="ECO:0000313" key="4">
    <source>
        <dbReference type="Proteomes" id="UP001189429"/>
    </source>
</evidence>
<comment type="caution">
    <text evidence="3">The sequence shown here is derived from an EMBL/GenBank/DDBJ whole genome shotgun (WGS) entry which is preliminary data.</text>
</comment>
<dbReference type="InterPro" id="IPR058581">
    <property type="entry name" value="TM_HPP"/>
</dbReference>
<dbReference type="Pfam" id="PF04982">
    <property type="entry name" value="TM_HPP"/>
    <property type="match status" value="1"/>
</dbReference>